<evidence type="ECO:0000313" key="4">
    <source>
        <dbReference type="Proteomes" id="UP001201262"/>
    </source>
</evidence>
<feature type="region of interest" description="Disordered" evidence="1">
    <location>
        <begin position="217"/>
        <end position="248"/>
    </location>
</feature>
<sequence length="564" mass="64212">MKDTITDISSDAAGGVRGDPCILSSKLIHQCRLLLAELDVFQSAIASRFRKHQQQRHLSETRTLRTNVSSELRKLEKLAAEANTIQARKRACVGEKGEEEGDEYVELSMEESRIFHALRSSNLPFYYTLWTIAKQHCRGVVGFSKRFYWERDKRPMHEREKEAVDVDGKMTKRKLVNEDKKKSVFVDVVHQDGEEWVKISTITENRLVMEMAEKGWGMDSDEEEGDGSYDSQQRTVLRNNDSEEDDDDDQIELIKVASDIVKAAQACRVRYKNPRVRIILSRLEEGKVPEIDHVLGIVRSYGVTVEFGTNIPDILSDEALGDRDPNSISEDDLPLSTLLPNPFEKFTSVVNVDCTILLAVVSDLSHIQQIEPSPSHHDVIRRQIEVEEEISLLTAELWPAMAGHHIVCTKEAVNRMREIVDSVGTDTEKKRATIFLGEGEFQGLSREELVDQFQKLSDHAVPREWALPIKPVEAGKEIDDARQQNRLPPVASQVMEILSDINRSVFFYGWVRNIVTITSNKTVVKQIENVIERNRGDDNNLEGPMVWICDTARSLIGKERNRKP</sequence>
<dbReference type="Proteomes" id="UP001201262">
    <property type="component" value="Unassembled WGS sequence"/>
</dbReference>
<name>A0AAD4KMH7_9EURO</name>
<dbReference type="PANTHER" id="PTHR13379">
    <property type="entry name" value="UNCHARACTERIZED DUF1308"/>
    <property type="match status" value="1"/>
</dbReference>
<gene>
    <name evidence="3" type="ORF">BGW36DRAFT_428181</name>
</gene>
<dbReference type="GeneID" id="70250803"/>
<reference evidence="3" key="1">
    <citation type="submission" date="2021-12" db="EMBL/GenBank/DDBJ databases">
        <title>Convergent genome expansion in fungi linked to evolution of root-endophyte symbiosis.</title>
        <authorList>
            <consortium name="DOE Joint Genome Institute"/>
            <person name="Ke Y.-H."/>
            <person name="Bonito G."/>
            <person name="Liao H.-L."/>
            <person name="Looney B."/>
            <person name="Rojas-Flechas A."/>
            <person name="Nash J."/>
            <person name="Hameed K."/>
            <person name="Schadt C."/>
            <person name="Martin F."/>
            <person name="Crous P.W."/>
            <person name="Miettinen O."/>
            <person name="Magnuson J.K."/>
            <person name="Labbe J."/>
            <person name="Jacobson D."/>
            <person name="Doktycz M.J."/>
            <person name="Veneault-Fourrey C."/>
            <person name="Kuo A."/>
            <person name="Mondo S."/>
            <person name="Calhoun S."/>
            <person name="Riley R."/>
            <person name="Ohm R."/>
            <person name="LaButti K."/>
            <person name="Andreopoulos B."/>
            <person name="Pangilinan J."/>
            <person name="Nolan M."/>
            <person name="Tritt A."/>
            <person name="Clum A."/>
            <person name="Lipzen A."/>
            <person name="Daum C."/>
            <person name="Barry K."/>
            <person name="Grigoriev I.V."/>
            <person name="Vilgalys R."/>
        </authorList>
    </citation>
    <scope>NUCLEOTIDE SEQUENCE</scope>
    <source>
        <strain evidence="3">PMI_201</strain>
    </source>
</reference>
<evidence type="ECO:0000259" key="2">
    <source>
        <dbReference type="Pfam" id="PF07000"/>
    </source>
</evidence>
<dbReference type="Pfam" id="PF07000">
    <property type="entry name" value="DUF1308"/>
    <property type="match status" value="1"/>
</dbReference>
<keyword evidence="4" id="KW-1185">Reference proteome</keyword>
<comment type="caution">
    <text evidence="3">The sequence shown here is derived from an EMBL/GenBank/DDBJ whole genome shotgun (WGS) entry which is preliminary data.</text>
</comment>
<evidence type="ECO:0000256" key="1">
    <source>
        <dbReference type="SAM" id="MobiDB-lite"/>
    </source>
</evidence>
<protein>
    <recommendedName>
        <fullName evidence="2">DUF1308 domain-containing protein</fullName>
    </recommendedName>
</protein>
<dbReference type="AlphaFoldDB" id="A0AAD4KMH7"/>
<dbReference type="EMBL" id="JAJTJA010000007">
    <property type="protein sequence ID" value="KAH8696162.1"/>
    <property type="molecule type" value="Genomic_DNA"/>
</dbReference>
<dbReference type="PANTHER" id="PTHR13379:SF0">
    <property type="entry name" value="UPF0415 PROTEIN C7ORF25"/>
    <property type="match status" value="1"/>
</dbReference>
<evidence type="ECO:0000313" key="3">
    <source>
        <dbReference type="EMBL" id="KAH8696162.1"/>
    </source>
</evidence>
<feature type="domain" description="DUF1308" evidence="2">
    <location>
        <begin position="350"/>
        <end position="435"/>
    </location>
</feature>
<dbReference type="RefSeq" id="XP_046071100.1">
    <property type="nucleotide sequence ID" value="XM_046220516.1"/>
</dbReference>
<dbReference type="InterPro" id="IPR010733">
    <property type="entry name" value="DUF1308"/>
</dbReference>
<accession>A0AAD4KMH7</accession>
<proteinExistence type="predicted"/>
<organism evidence="3 4">
    <name type="scientific">Talaromyces proteolyticus</name>
    <dbReference type="NCBI Taxonomy" id="1131652"/>
    <lineage>
        <taxon>Eukaryota</taxon>
        <taxon>Fungi</taxon>
        <taxon>Dikarya</taxon>
        <taxon>Ascomycota</taxon>
        <taxon>Pezizomycotina</taxon>
        <taxon>Eurotiomycetes</taxon>
        <taxon>Eurotiomycetidae</taxon>
        <taxon>Eurotiales</taxon>
        <taxon>Trichocomaceae</taxon>
        <taxon>Talaromyces</taxon>
        <taxon>Talaromyces sect. Bacilispori</taxon>
    </lineage>
</organism>